<protein>
    <submittedName>
        <fullName evidence="3">Uncharacterized protein</fullName>
    </submittedName>
</protein>
<feature type="transmembrane region" description="Helical" evidence="2">
    <location>
        <begin position="84"/>
        <end position="103"/>
    </location>
</feature>
<feature type="transmembrane region" description="Helical" evidence="2">
    <location>
        <begin position="545"/>
        <end position="562"/>
    </location>
</feature>
<keyword evidence="2" id="KW-1133">Transmembrane helix</keyword>
<dbReference type="Proteomes" id="UP000244803">
    <property type="component" value="Chromosome 2"/>
</dbReference>
<dbReference type="AlphaFoldDB" id="A0A976M8Y5"/>
<evidence type="ECO:0000313" key="3">
    <source>
        <dbReference type="EMBL" id="UKJ90702.2"/>
    </source>
</evidence>
<keyword evidence="2" id="KW-0812">Transmembrane</keyword>
<feature type="transmembrane region" description="Helical" evidence="2">
    <location>
        <begin position="438"/>
        <end position="457"/>
    </location>
</feature>
<feature type="compositionally biased region" description="Polar residues" evidence="1">
    <location>
        <begin position="332"/>
        <end position="345"/>
    </location>
</feature>
<reference evidence="3" key="1">
    <citation type="submission" date="2022-07" db="EMBL/GenBank/DDBJ databases">
        <title>Evaluation of T. orientalis genome assembly methods using nanopore sequencing and analysis of variation between genomes.</title>
        <authorList>
            <person name="Yam J."/>
            <person name="Micallef M.L."/>
            <person name="Liu M."/>
            <person name="Djordjevic S.P."/>
            <person name="Bogema D.R."/>
            <person name="Jenkins C."/>
        </authorList>
    </citation>
    <scope>NUCLEOTIDE SEQUENCE</scope>
    <source>
        <strain evidence="3">Fish Creek</strain>
    </source>
</reference>
<dbReference type="EMBL" id="CP056068">
    <property type="protein sequence ID" value="UKJ90702.2"/>
    <property type="molecule type" value="Genomic_DNA"/>
</dbReference>
<feature type="transmembrane region" description="Helical" evidence="2">
    <location>
        <begin position="142"/>
        <end position="162"/>
    </location>
</feature>
<evidence type="ECO:0000256" key="2">
    <source>
        <dbReference type="SAM" id="Phobius"/>
    </source>
</evidence>
<feature type="compositionally biased region" description="Basic and acidic residues" evidence="1">
    <location>
        <begin position="391"/>
        <end position="402"/>
    </location>
</feature>
<feature type="compositionally biased region" description="Basic and acidic residues" evidence="1">
    <location>
        <begin position="275"/>
        <end position="286"/>
    </location>
</feature>
<feature type="transmembrane region" description="Helical" evidence="2">
    <location>
        <begin position="582"/>
        <end position="604"/>
    </location>
</feature>
<name>A0A976M8Y5_THEOR</name>
<feature type="transmembrane region" description="Helical" evidence="2">
    <location>
        <begin position="38"/>
        <end position="63"/>
    </location>
</feature>
<feature type="compositionally biased region" description="Polar residues" evidence="1">
    <location>
        <begin position="287"/>
        <end position="306"/>
    </location>
</feature>
<feature type="region of interest" description="Disordered" evidence="1">
    <location>
        <begin position="265"/>
        <end position="414"/>
    </location>
</feature>
<keyword evidence="2" id="KW-0472">Membrane</keyword>
<dbReference type="OrthoDB" id="361232at2759"/>
<feature type="transmembrane region" description="Helical" evidence="2">
    <location>
        <begin position="202"/>
        <end position="225"/>
    </location>
</feature>
<feature type="transmembrane region" description="Helical" evidence="2">
    <location>
        <begin position="478"/>
        <end position="497"/>
    </location>
</feature>
<evidence type="ECO:0000313" key="4">
    <source>
        <dbReference type="Proteomes" id="UP000244803"/>
    </source>
</evidence>
<evidence type="ECO:0000256" key="1">
    <source>
        <dbReference type="SAM" id="MobiDB-lite"/>
    </source>
</evidence>
<organism evidence="3 4">
    <name type="scientific">Theileria orientalis</name>
    <dbReference type="NCBI Taxonomy" id="68886"/>
    <lineage>
        <taxon>Eukaryota</taxon>
        <taxon>Sar</taxon>
        <taxon>Alveolata</taxon>
        <taxon>Apicomplexa</taxon>
        <taxon>Aconoidasida</taxon>
        <taxon>Piroplasmida</taxon>
        <taxon>Theileriidae</taxon>
        <taxon>Theileria</taxon>
    </lineage>
</organism>
<accession>A0A976M8Y5</accession>
<gene>
    <name evidence="3" type="ORF">MACJ_001636</name>
</gene>
<feature type="transmembrane region" description="Helical" evidence="2">
    <location>
        <begin position="168"/>
        <end position="190"/>
    </location>
</feature>
<proteinExistence type="predicted"/>
<sequence length="660" mass="74139">MESTEVQTGDLEAGTRQGKMGEKARKVMEKICQDSGKIVSMFVAGLTVLQPYHAAIAGSRFAIRRFSVPEALSSIYVSKYHTAIHTLNMFGVIVVNVYMWFYGSTHLKFNPLLSVFANFLVAASHIGLLISYMVKSERDLTMYYWLSAAAAFICGVNQGFVASVGVEYLSFFVCGLQFAGIGVTLFHSFFMSFAKLVPRMDVDYWIISVQLMLCTAVAVASLLLWNKFFGQEDLGRMLRGEDIKGDDNDIIPTIDRLEGNGLYVQNGHKVRKRSTSGERGRVRDQSTSRSRGASTSPRVLRSTTVPVTLASARVQSPRDRRTSPRSSRCSLAGTNQHGSSNTLTNGRYRESGSPQHQAREPRSMSDYSDYDSGSHPEAQYGYYGNGGLRSNGEHSPRRDSVRSKGRYTSGTAEVPVEGRTDKHTVQQPKPNIFLSLKIARSPILMSAFSMCMAFFFYPSVAPYKLAQLVEAHKIDLSVLVVAAVPTIAVCILCLMEVGPNKRWDEENEHWHYYWYLAFPYLFSCISFLVAMHYPNTGYARFVKNPVVLAFLVDLMIACYSLLKTVGYAGAGMQEERRNATVSTFNMMFSFLFLFTGVFWGSGYIKLYNRYTREEWPTRGMSGFKAFFYWSKHSFDAGFTNFTKILTNDLMKDIRSTAPLE</sequence>
<feature type="transmembrane region" description="Helical" evidence="2">
    <location>
        <begin position="109"/>
        <end position="130"/>
    </location>
</feature>
<feature type="transmembrane region" description="Helical" evidence="2">
    <location>
        <begin position="512"/>
        <end position="533"/>
    </location>
</feature>